<protein>
    <submittedName>
        <fullName evidence="2">Uncharacterized protein</fullName>
    </submittedName>
</protein>
<dbReference type="Proteomes" id="UP000019118">
    <property type="component" value="Unassembled WGS sequence"/>
</dbReference>
<evidence type="ECO:0000256" key="1">
    <source>
        <dbReference type="SAM" id="MobiDB-lite"/>
    </source>
</evidence>
<reference evidence="3" key="1">
    <citation type="journal article" date="2013" name="Genome Biol.">
        <title>Draft genome of the mountain pine beetle, Dendroctonus ponderosae Hopkins, a major forest pest.</title>
        <authorList>
            <person name="Keeling C.I."/>
            <person name="Yuen M.M."/>
            <person name="Liao N.Y."/>
            <person name="Docking T.R."/>
            <person name="Chan S.K."/>
            <person name="Taylor G.A."/>
            <person name="Palmquist D.L."/>
            <person name="Jackman S.D."/>
            <person name="Nguyen A."/>
            <person name="Li M."/>
            <person name="Henderson H."/>
            <person name="Janes J.K."/>
            <person name="Zhao Y."/>
            <person name="Pandoh P."/>
            <person name="Moore R."/>
            <person name="Sperling F.A."/>
            <person name="Huber D.P."/>
            <person name="Birol I."/>
            <person name="Jones S.J."/>
            <person name="Bohlmann J."/>
        </authorList>
    </citation>
    <scope>NUCLEOTIDE SEQUENCE</scope>
</reference>
<name>A0AAR5P992_DENPD</name>
<dbReference type="AlphaFoldDB" id="A0AAR5P992"/>
<dbReference type="EnsemblMetazoa" id="XM_019902096.1">
    <property type="protein sequence ID" value="XP_019757655.1"/>
    <property type="gene ID" value="LOC109536031"/>
</dbReference>
<dbReference type="GeneID" id="109536031"/>
<feature type="region of interest" description="Disordered" evidence="1">
    <location>
        <begin position="521"/>
        <end position="540"/>
    </location>
</feature>
<dbReference type="PANTHER" id="PTHR10773:SF19">
    <property type="match status" value="1"/>
</dbReference>
<organism evidence="2 3">
    <name type="scientific">Dendroctonus ponderosae</name>
    <name type="common">Mountain pine beetle</name>
    <dbReference type="NCBI Taxonomy" id="77166"/>
    <lineage>
        <taxon>Eukaryota</taxon>
        <taxon>Metazoa</taxon>
        <taxon>Ecdysozoa</taxon>
        <taxon>Arthropoda</taxon>
        <taxon>Hexapoda</taxon>
        <taxon>Insecta</taxon>
        <taxon>Pterygota</taxon>
        <taxon>Neoptera</taxon>
        <taxon>Endopterygota</taxon>
        <taxon>Coleoptera</taxon>
        <taxon>Polyphaga</taxon>
        <taxon>Cucujiformia</taxon>
        <taxon>Curculionidae</taxon>
        <taxon>Scolytinae</taxon>
        <taxon>Dendroctonus</taxon>
    </lineage>
</organism>
<sequence>MECEPMEKAEDSEESEDEKCTYIRTRRGVIPVSKVKQDKKPDRLNGEYSYQNTIKQRVIGQPCIDCKMECDHRIAERFRQDNYLNFWGKLKSWEERRTHVRRLVQVLRVPHPKNKMRKKFLRKYYLEMEQGFTLVCKTMFFNTLAISAKFIETTLQKYPENVLDETKIKLVNNPSTIPKSLDNINNSPRLMKKPQKEQTLNAPIKEELPIEGQLLDLQSKSTMRPPCSCPEQCGSKITQESRLKIYDHFWMKLRSWEERKLFIINTIEKDRYTSIRTFVLPIKDGGHIVVCQEMYLNTLSLTEKTIDLLLPKSEPLKPKRKLLPDNTDVRPEIKPEPPKETLTTLNIAKDAAIPPPLKRSRLEFSPLQPPCCCPMQCHIKLTDDIRQQIHREFWNLPAQVDKKHFILSTIQTLMSRDKATKERTYEIKHFSLPFHYNTVVVCKDMYLNTLTVSEEFVSNTIKNVNHDGSIVEDDEQTAGACAPMKAGFQRRDGLEERDFINCADLLESQIKEDVLHSAKAEVRRIKKPRSSKKMGPPCPPSCRHQCSSKFMEEERKTLHDNFWYSMNWQERKQFVMNTVKEFPIKNRSIPGRQTKRNFSRIYTLPLHDRKITVCQKMFFNTLSICSKFVSTVHIWASQVKW</sequence>
<evidence type="ECO:0000313" key="2">
    <source>
        <dbReference type="EnsemblMetazoa" id="XP_019757655.1"/>
    </source>
</evidence>
<evidence type="ECO:0000313" key="3">
    <source>
        <dbReference type="Proteomes" id="UP000019118"/>
    </source>
</evidence>
<keyword evidence="3" id="KW-1185">Reference proteome</keyword>
<reference evidence="2" key="2">
    <citation type="submission" date="2024-08" db="UniProtKB">
        <authorList>
            <consortium name="EnsemblMetazoa"/>
        </authorList>
    </citation>
    <scope>IDENTIFICATION</scope>
</reference>
<dbReference type="PANTHER" id="PTHR10773">
    <property type="entry name" value="DNA-DIRECTED RNA POLYMERASES I, II, AND III SUBUNIT RPABC2"/>
    <property type="match status" value="1"/>
</dbReference>
<proteinExistence type="predicted"/>
<accession>A0AAR5P992</accession>
<dbReference type="KEGG" id="dpa:109536031"/>